<dbReference type="EMBL" id="SKBU01000023">
    <property type="protein sequence ID" value="TCJ15641.1"/>
    <property type="molecule type" value="Genomic_DNA"/>
</dbReference>
<dbReference type="InterPro" id="IPR005990">
    <property type="entry name" value="IMP_DH"/>
</dbReference>
<keyword evidence="6" id="KW-1185">Reference proteome</keyword>
<dbReference type="PANTHER" id="PTHR11911:SF85">
    <property type="entry name" value="INOSINE-5'-MONOPHOSPHATE DEHYDROGENASE"/>
    <property type="match status" value="1"/>
</dbReference>
<dbReference type="NCBIfam" id="TIGR01304">
    <property type="entry name" value="IMP_DH_rel_2"/>
    <property type="match status" value="1"/>
</dbReference>
<dbReference type="FunFam" id="3.20.20.70:FF:000060">
    <property type="entry name" value="IMP dehydrogenase subunit"/>
    <property type="match status" value="1"/>
</dbReference>
<reference evidence="5 6" key="1">
    <citation type="submission" date="2019-03" db="EMBL/GenBank/DDBJ databases">
        <title>Whole genome sequence of a novel Rubrobacter taiwanensis strain, isolated from Yellowstone National Park.</title>
        <authorList>
            <person name="Freed S."/>
            <person name="Ramaley R.F."/>
            <person name="Kyndt J.A."/>
        </authorList>
    </citation>
    <scope>NUCLEOTIDE SEQUENCE [LARGE SCALE GENOMIC DNA]</scope>
    <source>
        <strain evidence="5 6">Yellowstone</strain>
    </source>
</reference>
<protein>
    <submittedName>
        <fullName evidence="5">GuaB3 family IMP dehydrogenase-related protein</fullName>
    </submittedName>
</protein>
<dbReference type="GO" id="GO:0006183">
    <property type="term" value="P:GTP biosynthetic process"/>
    <property type="evidence" value="ECO:0007669"/>
    <property type="project" value="TreeGrafter"/>
</dbReference>
<dbReference type="OrthoDB" id="9805398at2"/>
<sequence length="385" mass="40943">MEIEIGKGKTARRAYGLDDIAIVPSRRTRDPEDIDISWKLGSLELELPCLAAALDAAVDPRTAGIIGSLGGLAVLNLEGIQTRYEDPGPVFEEIAALPQKKATRVMQEIYSEPIKEELIFRRIQEIKDQGVLAAASLTPQRVERYHRAAIEAGLDILVIQGTVVSAEHVSKQVEPLNLMEFVPELDVPVIVGGCASYSTALHLMRTGAVGVLVGVGPGRICTTRGVLGVGVPQATAIADAAAARMRHYLETGEYVNVIADGGMRTGGDIAKAIACGADAVMLGSAFARAEEAPGRGYSWGMATFHPTLPRGTRIQTKPAGTIEQILLGPAHENDGTLNLMGALRTSMATTGYANIKEFQKAEVMIAPALQTEGKLEQITQRVGMG</sequence>
<comment type="similarity">
    <text evidence="1">Belongs to the IMPDH/GMPR family.</text>
</comment>
<evidence type="ECO:0000313" key="6">
    <source>
        <dbReference type="Proteomes" id="UP000295244"/>
    </source>
</evidence>
<organism evidence="5 6">
    <name type="scientific">Rubrobacter taiwanensis</name>
    <dbReference type="NCBI Taxonomy" id="185139"/>
    <lineage>
        <taxon>Bacteria</taxon>
        <taxon>Bacillati</taxon>
        <taxon>Actinomycetota</taxon>
        <taxon>Rubrobacteria</taxon>
        <taxon>Rubrobacterales</taxon>
        <taxon>Rubrobacteraceae</taxon>
        <taxon>Rubrobacter</taxon>
    </lineage>
</organism>
<gene>
    <name evidence="5" type="ORF">E0L93_12550</name>
</gene>
<dbReference type="Pfam" id="PF00478">
    <property type="entry name" value="IMPDH"/>
    <property type="match status" value="1"/>
</dbReference>
<comment type="caution">
    <text evidence="5">The sequence shown here is derived from an EMBL/GenBank/DDBJ whole genome shotgun (WGS) entry which is preliminary data.</text>
</comment>
<feature type="domain" description="IMP dehydrogenase/GMP reductase" evidence="4">
    <location>
        <begin position="15"/>
        <end position="296"/>
    </location>
</feature>
<evidence type="ECO:0000313" key="5">
    <source>
        <dbReference type="EMBL" id="TCJ15641.1"/>
    </source>
</evidence>
<evidence type="ECO:0000259" key="4">
    <source>
        <dbReference type="Pfam" id="PF00478"/>
    </source>
</evidence>
<evidence type="ECO:0000256" key="3">
    <source>
        <dbReference type="ARBA" id="ARBA00023027"/>
    </source>
</evidence>
<dbReference type="SMART" id="SM01240">
    <property type="entry name" value="IMPDH"/>
    <property type="match status" value="1"/>
</dbReference>
<dbReference type="AlphaFoldDB" id="A0A4R1BET2"/>
<dbReference type="Proteomes" id="UP000295244">
    <property type="component" value="Unassembled WGS sequence"/>
</dbReference>
<proteinExistence type="inferred from homology"/>
<dbReference type="PANTHER" id="PTHR11911">
    <property type="entry name" value="INOSINE-5-MONOPHOSPHATE DEHYDROGENASE RELATED"/>
    <property type="match status" value="1"/>
</dbReference>
<evidence type="ECO:0000256" key="1">
    <source>
        <dbReference type="ARBA" id="ARBA00005502"/>
    </source>
</evidence>
<dbReference type="Gene3D" id="3.20.20.70">
    <property type="entry name" value="Aldolase class I"/>
    <property type="match status" value="1"/>
</dbReference>
<dbReference type="SUPFAM" id="SSF51412">
    <property type="entry name" value="Inosine monophosphate dehydrogenase (IMPDH)"/>
    <property type="match status" value="1"/>
</dbReference>
<dbReference type="InterPro" id="IPR005992">
    <property type="entry name" value="IMP_DH-rel2"/>
</dbReference>
<dbReference type="InterPro" id="IPR001093">
    <property type="entry name" value="IMP_DH_GMPRt"/>
</dbReference>
<dbReference type="InterPro" id="IPR013785">
    <property type="entry name" value="Aldolase_TIM"/>
</dbReference>
<keyword evidence="2" id="KW-0560">Oxidoreductase</keyword>
<accession>A0A4R1BET2</accession>
<name>A0A4R1BET2_9ACTN</name>
<dbReference type="GO" id="GO:0003938">
    <property type="term" value="F:IMP dehydrogenase activity"/>
    <property type="evidence" value="ECO:0007669"/>
    <property type="project" value="InterPro"/>
</dbReference>
<keyword evidence="3" id="KW-0520">NAD</keyword>
<dbReference type="RefSeq" id="WP_132692419.1">
    <property type="nucleotide sequence ID" value="NZ_SKBU01000023.1"/>
</dbReference>
<evidence type="ECO:0000256" key="2">
    <source>
        <dbReference type="ARBA" id="ARBA00023002"/>
    </source>
</evidence>